<dbReference type="Gene3D" id="2.30.130.10">
    <property type="entry name" value="PUA domain"/>
    <property type="match status" value="1"/>
</dbReference>
<evidence type="ECO:0000256" key="1">
    <source>
        <dbReference type="ARBA" id="ARBA00022490"/>
    </source>
</evidence>
<keyword evidence="6 8" id="KW-0418">Kinase</keyword>
<dbReference type="InterPro" id="IPR011529">
    <property type="entry name" value="Glu_5kinase"/>
</dbReference>
<feature type="binding site" evidence="8">
    <location>
        <begin position="216"/>
        <end position="222"/>
    </location>
    <ligand>
        <name>ATP</name>
        <dbReference type="ChEBI" id="CHEBI:30616"/>
    </ligand>
</feature>
<evidence type="ECO:0000313" key="10">
    <source>
        <dbReference type="EMBL" id="TCN90654.1"/>
    </source>
</evidence>
<comment type="caution">
    <text evidence="10">The sequence shown here is derived from an EMBL/GenBank/DDBJ whole genome shotgun (WGS) entry which is preliminary data.</text>
</comment>
<name>A0A4V2RT64_9GAMM</name>
<feature type="binding site" evidence="8">
    <location>
        <position position="142"/>
    </location>
    <ligand>
        <name>substrate</name>
    </ligand>
</feature>
<proteinExistence type="inferred from homology"/>
<evidence type="ECO:0000256" key="2">
    <source>
        <dbReference type="ARBA" id="ARBA00022605"/>
    </source>
</evidence>
<dbReference type="Proteomes" id="UP000294832">
    <property type="component" value="Unassembled WGS sequence"/>
</dbReference>
<comment type="catalytic activity">
    <reaction evidence="8">
        <text>L-glutamate + ATP = L-glutamyl 5-phosphate + ADP</text>
        <dbReference type="Rhea" id="RHEA:14877"/>
        <dbReference type="ChEBI" id="CHEBI:29985"/>
        <dbReference type="ChEBI" id="CHEBI:30616"/>
        <dbReference type="ChEBI" id="CHEBI:58274"/>
        <dbReference type="ChEBI" id="CHEBI:456216"/>
        <dbReference type="EC" id="2.7.2.11"/>
    </reaction>
</comment>
<evidence type="ECO:0000256" key="7">
    <source>
        <dbReference type="ARBA" id="ARBA00022840"/>
    </source>
</evidence>
<dbReference type="EC" id="2.7.2.11" evidence="8"/>
<keyword evidence="3 8" id="KW-0641">Proline biosynthesis</keyword>
<dbReference type="HAMAP" id="MF_00456">
    <property type="entry name" value="ProB"/>
    <property type="match status" value="1"/>
</dbReference>
<comment type="function">
    <text evidence="8">Catalyzes the transfer of a phosphate group to glutamate to form L-glutamate 5-phosphate.</text>
</comment>
<dbReference type="OrthoDB" id="9804434at2"/>
<dbReference type="SUPFAM" id="SSF88697">
    <property type="entry name" value="PUA domain-like"/>
    <property type="match status" value="1"/>
</dbReference>
<feature type="binding site" evidence="8">
    <location>
        <position position="52"/>
    </location>
    <ligand>
        <name>substrate</name>
    </ligand>
</feature>
<dbReference type="GO" id="GO:0005524">
    <property type="term" value="F:ATP binding"/>
    <property type="evidence" value="ECO:0007669"/>
    <property type="project" value="UniProtKB-KW"/>
</dbReference>
<dbReference type="InterPro" id="IPR001057">
    <property type="entry name" value="Glu/AcGlu_kinase"/>
</dbReference>
<dbReference type="InterPro" id="IPR041739">
    <property type="entry name" value="G5K_ProB"/>
</dbReference>
<feature type="binding site" evidence="8">
    <location>
        <position position="12"/>
    </location>
    <ligand>
        <name>ATP</name>
        <dbReference type="ChEBI" id="CHEBI:30616"/>
    </ligand>
</feature>
<evidence type="ECO:0000259" key="9">
    <source>
        <dbReference type="Pfam" id="PF00696"/>
    </source>
</evidence>
<organism evidence="10 11">
    <name type="scientific">Shewanella fodinae</name>
    <dbReference type="NCBI Taxonomy" id="552357"/>
    <lineage>
        <taxon>Bacteria</taxon>
        <taxon>Pseudomonadati</taxon>
        <taxon>Pseudomonadota</taxon>
        <taxon>Gammaproteobacteria</taxon>
        <taxon>Alteromonadales</taxon>
        <taxon>Shewanellaceae</taxon>
        <taxon>Shewanella</taxon>
    </lineage>
</organism>
<evidence type="ECO:0000256" key="4">
    <source>
        <dbReference type="ARBA" id="ARBA00022679"/>
    </source>
</evidence>
<keyword evidence="2 8" id="KW-0028">Amino-acid biosynthesis</keyword>
<dbReference type="GO" id="GO:0003723">
    <property type="term" value="F:RNA binding"/>
    <property type="evidence" value="ECO:0007669"/>
    <property type="project" value="InterPro"/>
</dbReference>
<accession>A0A4V2RT64</accession>
<dbReference type="GO" id="GO:0055129">
    <property type="term" value="P:L-proline biosynthetic process"/>
    <property type="evidence" value="ECO:0007669"/>
    <property type="project" value="UniProtKB-UniRule"/>
</dbReference>
<keyword evidence="5 8" id="KW-0547">Nucleotide-binding</keyword>
<gene>
    <name evidence="8" type="primary">proB</name>
    <name evidence="10" type="ORF">EDC91_101124</name>
</gene>
<keyword evidence="11" id="KW-1185">Reference proteome</keyword>
<dbReference type="SUPFAM" id="SSF53633">
    <property type="entry name" value="Carbamate kinase-like"/>
    <property type="match status" value="1"/>
</dbReference>
<feature type="binding site" evidence="8">
    <location>
        <position position="154"/>
    </location>
    <ligand>
        <name>substrate</name>
    </ligand>
</feature>
<keyword evidence="7 8" id="KW-0067">ATP-binding</keyword>
<dbReference type="UniPathway" id="UPA00098">
    <property type="reaction ID" value="UER00359"/>
</dbReference>
<dbReference type="NCBIfam" id="TIGR01027">
    <property type="entry name" value="proB"/>
    <property type="match status" value="1"/>
</dbReference>
<dbReference type="PROSITE" id="PS00902">
    <property type="entry name" value="GLUTAMATE_5_KINASE"/>
    <property type="match status" value="1"/>
</dbReference>
<dbReference type="PANTHER" id="PTHR43654:SF1">
    <property type="entry name" value="ISOPENTENYL PHOSPHATE KINASE"/>
    <property type="match status" value="1"/>
</dbReference>
<dbReference type="InterPro" id="IPR015947">
    <property type="entry name" value="PUA-like_sf"/>
</dbReference>
<dbReference type="RefSeq" id="WP_133037389.1">
    <property type="nucleotide sequence ID" value="NZ_BMXW01000017.1"/>
</dbReference>
<evidence type="ECO:0000256" key="8">
    <source>
        <dbReference type="HAMAP-Rule" id="MF_00456"/>
    </source>
</evidence>
<comment type="pathway">
    <text evidence="8">Amino-acid biosynthesis; L-proline biosynthesis; L-glutamate 5-semialdehyde from L-glutamate: step 1/2.</text>
</comment>
<evidence type="ECO:0000256" key="6">
    <source>
        <dbReference type="ARBA" id="ARBA00022777"/>
    </source>
</evidence>
<protein>
    <recommendedName>
        <fullName evidence="8">Glutamate 5-kinase</fullName>
        <ecNumber evidence="8">2.7.2.11</ecNumber>
    </recommendedName>
    <alternativeName>
        <fullName evidence="8">Gamma-glutamyl kinase</fullName>
        <shortName evidence="8">GK</shortName>
    </alternativeName>
</protein>
<dbReference type="GO" id="GO:0005829">
    <property type="term" value="C:cytosol"/>
    <property type="evidence" value="ECO:0007669"/>
    <property type="project" value="TreeGrafter"/>
</dbReference>
<dbReference type="PIRSF" id="PIRSF000729">
    <property type="entry name" value="GK"/>
    <property type="match status" value="1"/>
</dbReference>
<dbReference type="GO" id="GO:0004349">
    <property type="term" value="F:glutamate 5-kinase activity"/>
    <property type="evidence" value="ECO:0007669"/>
    <property type="project" value="UniProtKB-UniRule"/>
</dbReference>
<dbReference type="PROSITE" id="PS50890">
    <property type="entry name" value="PUA"/>
    <property type="match status" value="1"/>
</dbReference>
<dbReference type="InterPro" id="IPR036974">
    <property type="entry name" value="PUA_sf"/>
</dbReference>
<feature type="binding site" evidence="8">
    <location>
        <begin position="174"/>
        <end position="175"/>
    </location>
    <ligand>
        <name>ATP</name>
        <dbReference type="ChEBI" id="CHEBI:30616"/>
    </ligand>
</feature>
<reference evidence="10 11" key="1">
    <citation type="submission" date="2019-03" db="EMBL/GenBank/DDBJ databases">
        <title>Freshwater and sediment microbial communities from various areas in North America, analyzing microbe dynamics in response to fracking.</title>
        <authorList>
            <person name="Lamendella R."/>
        </authorList>
    </citation>
    <scope>NUCLEOTIDE SEQUENCE [LARGE SCALE GENOMIC DNA]</scope>
    <source>
        <strain evidence="10 11">74A</strain>
    </source>
</reference>
<dbReference type="AlphaFoldDB" id="A0A4V2RT64"/>
<comment type="subcellular location">
    <subcellularLocation>
        <location evidence="8">Cytoplasm</location>
    </subcellularLocation>
</comment>
<evidence type="ECO:0000256" key="3">
    <source>
        <dbReference type="ARBA" id="ARBA00022650"/>
    </source>
</evidence>
<evidence type="ECO:0000256" key="5">
    <source>
        <dbReference type="ARBA" id="ARBA00022741"/>
    </source>
</evidence>
<sequence length="382" mass="41376">MNAKSKQRIVLKVGSALIAPDRQGCSSRYLLAIAQFIVRCRGQGLQVILVSSGSIAAGAHRFPLRARDNSTSPEALLALKKAMAAAGQTEMMATWDKFFDFPTAQILLTHGDLRDRERYLSIRDTISTLLEHDILPIVNENDTVTTDALKVGDNDNLSAMVAAAADARSLVICSDIDGLYDKNPHLNADAKLLPEVTKIDGSIYAMAGGSHSDVGTGGMLTKIQAAEKAVSHGIDTYIVNGFKESSFNDLLLGKSPGTLFRGSDTPMLERLHWFTHTVRAQGEVIVATTEEVHSAEDCANLSSDEVLDVKGTFSEGDTILLRSDDGTRLAKARSNYSSRLLKFIAKQDDSKLVDSFTHERSLIAPQDIALLSPKATPMEEKS</sequence>
<dbReference type="InterPro" id="IPR036393">
    <property type="entry name" value="AceGlu_kinase-like_sf"/>
</dbReference>
<dbReference type="CDD" id="cd04242">
    <property type="entry name" value="AAK_G5K_ProB"/>
    <property type="match status" value="1"/>
</dbReference>
<dbReference type="EMBL" id="SLWF01000001">
    <property type="protein sequence ID" value="TCN90654.1"/>
    <property type="molecule type" value="Genomic_DNA"/>
</dbReference>
<dbReference type="Gene3D" id="3.40.1160.10">
    <property type="entry name" value="Acetylglutamate kinase-like"/>
    <property type="match status" value="1"/>
</dbReference>
<feature type="domain" description="Aspartate/glutamate/uridylate kinase" evidence="9">
    <location>
        <begin position="7"/>
        <end position="240"/>
    </location>
</feature>
<dbReference type="InterPro" id="IPR001048">
    <property type="entry name" value="Asp/Glu/Uridylate_kinase"/>
</dbReference>
<dbReference type="InterPro" id="IPR019797">
    <property type="entry name" value="Glutamate_5-kinase_CS"/>
</dbReference>
<dbReference type="InterPro" id="IPR005715">
    <property type="entry name" value="Glu_5kinase/COase_Synthase"/>
</dbReference>
<keyword evidence="4 8" id="KW-0808">Transferase</keyword>
<keyword evidence="1 8" id="KW-0963">Cytoplasm</keyword>
<dbReference type="FunFam" id="3.40.1160.10:FF:000018">
    <property type="entry name" value="Glutamate 5-kinase"/>
    <property type="match status" value="1"/>
</dbReference>
<dbReference type="Pfam" id="PF00696">
    <property type="entry name" value="AA_kinase"/>
    <property type="match status" value="1"/>
</dbReference>
<evidence type="ECO:0000313" key="11">
    <source>
        <dbReference type="Proteomes" id="UP000294832"/>
    </source>
</evidence>
<comment type="similarity">
    <text evidence="8">Belongs to the glutamate 5-kinase family.</text>
</comment>
<dbReference type="PRINTS" id="PR00474">
    <property type="entry name" value="GLU5KINASE"/>
</dbReference>
<dbReference type="PANTHER" id="PTHR43654">
    <property type="entry name" value="GLUTAMATE 5-KINASE"/>
    <property type="match status" value="1"/>
</dbReference>